<dbReference type="Pfam" id="PF20806">
    <property type="entry name" value="Integrin_A_Ig_3"/>
    <property type="match status" value="1"/>
</dbReference>
<dbReference type="InterPro" id="IPR013649">
    <property type="entry name" value="Integrin_alpha_Ig-like_1"/>
</dbReference>
<dbReference type="Gene3D" id="1.20.5.930">
    <property type="entry name" value="Bicelle-embedded integrin alpha(iib) transmembrane segment"/>
    <property type="match status" value="1"/>
</dbReference>
<dbReference type="Pfam" id="PF08441">
    <property type="entry name" value="Integrin_A_Ig_1"/>
    <property type="match status" value="1"/>
</dbReference>
<evidence type="ECO:0000313" key="9">
    <source>
        <dbReference type="EMBL" id="KAJ8024776.1"/>
    </source>
</evidence>
<feature type="transmembrane region" description="Helical" evidence="5">
    <location>
        <begin position="552"/>
        <end position="577"/>
    </location>
</feature>
<dbReference type="AlphaFoldDB" id="A0A9Q0YNR6"/>
<evidence type="ECO:0000259" key="6">
    <source>
        <dbReference type="Pfam" id="PF08441"/>
    </source>
</evidence>
<evidence type="ECO:0000256" key="2">
    <source>
        <dbReference type="ARBA" id="ARBA00023037"/>
    </source>
</evidence>
<dbReference type="SUPFAM" id="SSF69179">
    <property type="entry name" value="Integrin domains"/>
    <property type="match status" value="3"/>
</dbReference>
<dbReference type="GO" id="GO:0033627">
    <property type="term" value="P:cell adhesion mediated by integrin"/>
    <property type="evidence" value="ECO:0007669"/>
    <property type="project" value="TreeGrafter"/>
</dbReference>
<dbReference type="EMBL" id="JAIZAY010000018">
    <property type="protein sequence ID" value="KAJ8024776.1"/>
    <property type="molecule type" value="Genomic_DNA"/>
</dbReference>
<evidence type="ECO:0000256" key="1">
    <source>
        <dbReference type="ARBA" id="ARBA00004479"/>
    </source>
</evidence>
<dbReference type="GO" id="GO:0007160">
    <property type="term" value="P:cell-matrix adhesion"/>
    <property type="evidence" value="ECO:0007669"/>
    <property type="project" value="TreeGrafter"/>
</dbReference>
<dbReference type="InterPro" id="IPR032695">
    <property type="entry name" value="Integrin_dom_sf"/>
</dbReference>
<dbReference type="Gene3D" id="2.60.40.1530">
    <property type="entry name" value="ntegrin, alpha v. Chain A, domain 4"/>
    <property type="match status" value="1"/>
</dbReference>
<keyword evidence="5" id="KW-0812">Transmembrane</keyword>
<proteinExistence type="predicted"/>
<dbReference type="Proteomes" id="UP001152320">
    <property type="component" value="Chromosome 18"/>
</dbReference>
<comment type="subcellular location">
    <subcellularLocation>
        <location evidence="1">Membrane</location>
        <topology evidence="1">Single-pass type I membrane protein</topology>
    </subcellularLocation>
</comment>
<dbReference type="Pfam" id="PF20805">
    <property type="entry name" value="Integrin_A_Ig_2"/>
    <property type="match status" value="1"/>
</dbReference>
<dbReference type="GO" id="GO:0009897">
    <property type="term" value="C:external side of plasma membrane"/>
    <property type="evidence" value="ECO:0007669"/>
    <property type="project" value="TreeGrafter"/>
</dbReference>
<dbReference type="InterPro" id="IPR048285">
    <property type="entry name" value="Integrin_alpha_Ig-like_2"/>
</dbReference>
<dbReference type="PANTHER" id="PTHR23220:SF133">
    <property type="entry name" value="INTEGRIN ALPHA-PS2"/>
    <property type="match status" value="1"/>
</dbReference>
<evidence type="ECO:0000256" key="5">
    <source>
        <dbReference type="SAM" id="Phobius"/>
    </source>
</evidence>
<keyword evidence="3 5" id="KW-0472">Membrane</keyword>
<dbReference type="GO" id="GO:0008305">
    <property type="term" value="C:integrin complex"/>
    <property type="evidence" value="ECO:0007669"/>
    <property type="project" value="InterPro"/>
</dbReference>
<gene>
    <name evidence="9" type="ORF">HOLleu_34782</name>
</gene>
<dbReference type="PANTHER" id="PTHR23220">
    <property type="entry name" value="INTEGRIN ALPHA"/>
    <property type="match status" value="1"/>
</dbReference>
<dbReference type="PRINTS" id="PR01185">
    <property type="entry name" value="INTEGRINA"/>
</dbReference>
<feature type="domain" description="Integrin alpha third immunoglobulin-like" evidence="8">
    <location>
        <begin position="308"/>
        <end position="541"/>
    </location>
</feature>
<evidence type="ECO:0000256" key="4">
    <source>
        <dbReference type="ARBA" id="ARBA00023180"/>
    </source>
</evidence>
<keyword evidence="10" id="KW-1185">Reference proteome</keyword>
<dbReference type="OrthoDB" id="5317514at2759"/>
<dbReference type="Gene3D" id="2.60.40.1460">
    <property type="entry name" value="Integrin domains. Chain A, domain 2"/>
    <property type="match status" value="1"/>
</dbReference>
<evidence type="ECO:0000259" key="8">
    <source>
        <dbReference type="Pfam" id="PF20806"/>
    </source>
</evidence>
<dbReference type="PROSITE" id="PS00242">
    <property type="entry name" value="INTEGRIN_ALPHA"/>
    <property type="match status" value="1"/>
</dbReference>
<feature type="domain" description="Integrin alpha second immunoglobulin-like" evidence="7">
    <location>
        <begin position="160"/>
        <end position="292"/>
    </location>
</feature>
<keyword evidence="5" id="KW-1133">Transmembrane helix</keyword>
<name>A0A9Q0YNR6_HOLLE</name>
<dbReference type="InterPro" id="IPR000413">
    <property type="entry name" value="Integrin_alpha"/>
</dbReference>
<dbReference type="InterPro" id="IPR018184">
    <property type="entry name" value="Integrin_alpha_C_CS"/>
</dbReference>
<dbReference type="GO" id="GO:0098609">
    <property type="term" value="P:cell-cell adhesion"/>
    <property type="evidence" value="ECO:0007669"/>
    <property type="project" value="TreeGrafter"/>
</dbReference>
<evidence type="ECO:0000259" key="7">
    <source>
        <dbReference type="Pfam" id="PF20805"/>
    </source>
</evidence>
<dbReference type="GO" id="GO:0007229">
    <property type="term" value="P:integrin-mediated signaling pathway"/>
    <property type="evidence" value="ECO:0007669"/>
    <property type="project" value="UniProtKB-KW"/>
</dbReference>
<reference evidence="9" key="1">
    <citation type="submission" date="2021-10" db="EMBL/GenBank/DDBJ databases">
        <title>Tropical sea cucumber genome reveals ecological adaptation and Cuvierian tubules defense mechanism.</title>
        <authorList>
            <person name="Chen T."/>
        </authorList>
    </citation>
    <scope>NUCLEOTIDE SEQUENCE</scope>
    <source>
        <strain evidence="9">Nanhai2018</strain>
        <tissue evidence="9">Muscle</tissue>
    </source>
</reference>
<accession>A0A9Q0YNR6</accession>
<keyword evidence="4" id="KW-0325">Glycoprotein</keyword>
<dbReference type="InterPro" id="IPR048286">
    <property type="entry name" value="Integrin_alpha_Ig-like_3"/>
</dbReference>
<dbReference type="Gene3D" id="2.60.40.1510">
    <property type="entry name" value="ntegrin, alpha v. Chain A, domain 3"/>
    <property type="match status" value="1"/>
</dbReference>
<evidence type="ECO:0000313" key="10">
    <source>
        <dbReference type="Proteomes" id="UP001152320"/>
    </source>
</evidence>
<sequence length="618" mass="69827">MDIVFYFFRTRPIIRPEISVSFSEDGVHLSRLNSSTSFNGFSFEMCLSYSVRGTTDQHSFRILLGLDADKSTPRALFDMEGAPSKLELTVNLTKQQAHCRIWTAVMRDLNQIQDKLSPIPVRVSVSLIEDEGFLPAGKVTPYLETPNQYWEEQIPVFYECINNGTCAPDLTLQVESNTDSMYMGDSDEVSINVTVTNSADEAFGAKLYVYIPESFELSSFKSIRAESSITCELLAPMETVVSCNIGNPLPSMMTTKFTLSFDVNDVPGHTETLLLNLTTNSTKMEEASTLMDNNHTVTIRLIPKVEVEMGGFSNVKRLVYKERENDDGDYSHEQEVGAEIVHSYWVKNKGPAVIGDATLRVSWPMRTEDDEYLLYLAELRITGDGECYVDPDDLNPDSLQLNYYPYDSYVSHRKEFNGSETDYSDIFTRRRRDTGVGDALSETLFSPTERPLNKNAYDANCFEGYAGCVNIVCNITNFSKNSGNVVLTIRSRLYTKTVQNPESRPWNIVSSASFTINRLPYVAQPANLSSKSQKLSLWVTPKTRNLIHSVPLWAIILSVALGNLLMICLIFCLWKVGFFKRNRVRRMHELLDEDGDEKNGKGMEIVHVSHDCQVNRVE</sequence>
<keyword evidence="2 9" id="KW-0401">Integrin</keyword>
<evidence type="ECO:0000256" key="3">
    <source>
        <dbReference type="ARBA" id="ARBA00023136"/>
    </source>
</evidence>
<comment type="caution">
    <text evidence="9">The sequence shown here is derived from an EMBL/GenBank/DDBJ whole genome shotgun (WGS) entry which is preliminary data.</text>
</comment>
<protein>
    <submittedName>
        <fullName evidence="9">Integrin alpha-8</fullName>
    </submittedName>
</protein>
<feature type="domain" description="Integrin alpha first immunoglubulin-like" evidence="6">
    <location>
        <begin position="10"/>
        <end position="148"/>
    </location>
</feature>
<dbReference type="GO" id="GO:0005178">
    <property type="term" value="F:integrin binding"/>
    <property type="evidence" value="ECO:0007669"/>
    <property type="project" value="TreeGrafter"/>
</dbReference>
<organism evidence="9 10">
    <name type="scientific">Holothuria leucospilota</name>
    <name type="common">Black long sea cucumber</name>
    <name type="synonym">Mertensiothuria leucospilota</name>
    <dbReference type="NCBI Taxonomy" id="206669"/>
    <lineage>
        <taxon>Eukaryota</taxon>
        <taxon>Metazoa</taxon>
        <taxon>Echinodermata</taxon>
        <taxon>Eleutherozoa</taxon>
        <taxon>Echinozoa</taxon>
        <taxon>Holothuroidea</taxon>
        <taxon>Aspidochirotacea</taxon>
        <taxon>Aspidochirotida</taxon>
        <taxon>Holothuriidae</taxon>
        <taxon>Holothuria</taxon>
    </lineage>
</organism>